<dbReference type="InterPro" id="IPR038610">
    <property type="entry name" value="FliK-like_C_sf"/>
</dbReference>
<feature type="region of interest" description="Disordered" evidence="1">
    <location>
        <begin position="338"/>
        <end position="402"/>
    </location>
</feature>
<organism evidence="3 4">
    <name type="scientific">Pseudoduganella lutea</name>
    <dbReference type="NCBI Taxonomy" id="321985"/>
    <lineage>
        <taxon>Bacteria</taxon>
        <taxon>Pseudomonadati</taxon>
        <taxon>Pseudomonadota</taxon>
        <taxon>Betaproteobacteria</taxon>
        <taxon>Burkholderiales</taxon>
        <taxon>Oxalobacteraceae</taxon>
        <taxon>Telluria group</taxon>
        <taxon>Pseudoduganella</taxon>
    </lineage>
</organism>
<gene>
    <name evidence="3" type="ORF">EWM63_23880</name>
</gene>
<sequence length="402" mass="39806">MMITTPSAPGGAAAAQNALPGVAVGGAPALAAEGANIGGTSAMTEGAALGGTGLPMQFAQLLDFAGLGAPAANAAGQPAGAQAAQPETDAELAAEDLATEAPLAAMMPVLHFAVLPQAAQPAAANATIDATQMRGTTLLAAASNGARQAAADAITNGAAAATAVAATPLAARLLQGALPVTGEPAAPKAAADVRQAVATATAASAGTHAGVQAAQDGTAQSGAEGQPGQQAPSDGQATFRGVMAASAPLAGATAPADTVKLAGTPEQWQQPLRAALGDRLQVTLQKGNDQAVIRLEPPNLGSIEISIRQTAGALHVSMSATNSEVVRQLNAVGDSMRQDLSQRQQGDVAVTVSQASSRSLADSEGRGRQPEREAEQQREQRGPGRALNEGNETNTTFAMQRE</sequence>
<dbReference type="AlphaFoldDB" id="A0A4P6L2Y1"/>
<feature type="region of interest" description="Disordered" evidence="1">
    <location>
        <begin position="208"/>
        <end position="236"/>
    </location>
</feature>
<keyword evidence="3" id="KW-0282">Flagellum</keyword>
<accession>A0A4P6L2Y1</accession>
<evidence type="ECO:0000259" key="2">
    <source>
        <dbReference type="Pfam" id="PF02120"/>
    </source>
</evidence>
<feature type="compositionally biased region" description="Basic and acidic residues" evidence="1">
    <location>
        <begin position="361"/>
        <end position="382"/>
    </location>
</feature>
<name>A0A4P6L2Y1_9BURK</name>
<proteinExistence type="predicted"/>
<dbReference type="InterPro" id="IPR021136">
    <property type="entry name" value="Flagellar_hook_control-like_C"/>
</dbReference>
<dbReference type="EMBL" id="CP035913">
    <property type="protein sequence ID" value="QBE65645.1"/>
    <property type="molecule type" value="Genomic_DNA"/>
</dbReference>
<keyword evidence="3" id="KW-0966">Cell projection</keyword>
<evidence type="ECO:0000313" key="3">
    <source>
        <dbReference type="EMBL" id="QBE65645.1"/>
    </source>
</evidence>
<dbReference type="CDD" id="cd17470">
    <property type="entry name" value="T3SS_Flik_C"/>
    <property type="match status" value="1"/>
</dbReference>
<feature type="domain" description="Flagellar hook-length control protein-like C-terminal" evidence="2">
    <location>
        <begin position="278"/>
        <end position="357"/>
    </location>
</feature>
<keyword evidence="4" id="KW-1185">Reference proteome</keyword>
<feature type="compositionally biased region" description="Polar residues" evidence="1">
    <location>
        <begin position="390"/>
        <end position="402"/>
    </location>
</feature>
<dbReference type="Pfam" id="PF02120">
    <property type="entry name" value="Flg_hook"/>
    <property type="match status" value="1"/>
</dbReference>
<protein>
    <submittedName>
        <fullName evidence="3">Flagellar hook-length control protein FliK</fullName>
    </submittedName>
</protein>
<keyword evidence="3" id="KW-0969">Cilium</keyword>
<feature type="compositionally biased region" description="Polar residues" evidence="1">
    <location>
        <begin position="338"/>
        <end position="360"/>
    </location>
</feature>
<feature type="compositionally biased region" description="Polar residues" evidence="1">
    <location>
        <begin position="215"/>
        <end position="236"/>
    </location>
</feature>
<dbReference type="KEGG" id="plue:EWM63_23880"/>
<dbReference type="RefSeq" id="WP_130188755.1">
    <property type="nucleotide sequence ID" value="NZ_CP035913.1"/>
</dbReference>
<reference evidence="3 4" key="1">
    <citation type="submission" date="2019-02" db="EMBL/GenBank/DDBJ databases">
        <title>Draft Genome Sequences of Six Type Strains of the Genus Massilia.</title>
        <authorList>
            <person name="Miess H."/>
            <person name="Frediansyhah A."/>
            <person name="Gross H."/>
        </authorList>
    </citation>
    <scope>NUCLEOTIDE SEQUENCE [LARGE SCALE GENOMIC DNA]</scope>
    <source>
        <strain evidence="3 4">DSM 17473</strain>
    </source>
</reference>
<dbReference type="Gene3D" id="3.30.750.140">
    <property type="match status" value="1"/>
</dbReference>
<evidence type="ECO:0000256" key="1">
    <source>
        <dbReference type="SAM" id="MobiDB-lite"/>
    </source>
</evidence>
<evidence type="ECO:0000313" key="4">
    <source>
        <dbReference type="Proteomes" id="UP000290637"/>
    </source>
</evidence>
<dbReference type="OrthoDB" id="1792985at2"/>
<dbReference type="Proteomes" id="UP000290637">
    <property type="component" value="Chromosome"/>
</dbReference>